<dbReference type="Proteomes" id="UP001373496">
    <property type="component" value="Unassembled WGS sequence"/>
</dbReference>
<dbReference type="GO" id="GO:0032259">
    <property type="term" value="P:methylation"/>
    <property type="evidence" value="ECO:0007669"/>
    <property type="project" value="UniProtKB-KW"/>
</dbReference>
<dbReference type="GO" id="GO:0008168">
    <property type="term" value="F:methyltransferase activity"/>
    <property type="evidence" value="ECO:0007669"/>
    <property type="project" value="UniProtKB-KW"/>
</dbReference>
<dbReference type="PANTHER" id="PTHR43861:SF1">
    <property type="entry name" value="TRANS-ACONITATE 2-METHYLTRANSFERASE"/>
    <property type="match status" value="1"/>
</dbReference>
<dbReference type="PANTHER" id="PTHR43861">
    <property type="entry name" value="TRANS-ACONITATE 2-METHYLTRANSFERASE-RELATED"/>
    <property type="match status" value="1"/>
</dbReference>
<comment type="caution">
    <text evidence="4">The sequence shown here is derived from an EMBL/GenBank/DDBJ whole genome shotgun (WGS) entry which is preliminary data.</text>
</comment>
<proteinExistence type="predicted"/>
<dbReference type="EC" id="2.1.-.-" evidence="4"/>
<keyword evidence="1 4" id="KW-0489">Methyltransferase</keyword>
<reference evidence="4 5" key="1">
    <citation type="submission" date="2024-03" db="EMBL/GenBank/DDBJ databases">
        <title>Draft genome sequence of Klenkia terrae.</title>
        <authorList>
            <person name="Duangmal K."/>
            <person name="Chantavorakit T."/>
        </authorList>
    </citation>
    <scope>NUCLEOTIDE SEQUENCE [LARGE SCALE GENOMIC DNA]</scope>
    <source>
        <strain evidence="4 5">JCM 17786</strain>
    </source>
</reference>
<dbReference type="Gene3D" id="3.40.50.150">
    <property type="entry name" value="Vaccinia Virus protein VP39"/>
    <property type="match status" value="1"/>
</dbReference>
<name>A0ABU8E2J7_9ACTN</name>
<evidence type="ECO:0000256" key="2">
    <source>
        <dbReference type="ARBA" id="ARBA00022679"/>
    </source>
</evidence>
<dbReference type="SUPFAM" id="SSF53335">
    <property type="entry name" value="S-adenosyl-L-methionine-dependent methyltransferases"/>
    <property type="match status" value="1"/>
</dbReference>
<sequence length="237" mass="26034">MDAGWRWDQVAGAGRENLDPVHVARYDRIEDAGAGAEVQLLRRHGLGPGCRVVEIGTGTGQFAIAAARAGADVVAVDVSPPMLASLRETLAREAVDGVEVVEAGFLDYEHAGRPADVVYTRYALHHLPDFWKGVALARMCALLRPGGVLRVWDVVYGFEPAEAEARLEAWCATGGPDSADAWSRADYEEHVRDEHSTYTWVLEALAEHAGLVLEEAEYSDDRIFARYVFRRPVPVDH</sequence>
<dbReference type="Pfam" id="PF13649">
    <property type="entry name" value="Methyltransf_25"/>
    <property type="match status" value="1"/>
</dbReference>
<dbReference type="InterPro" id="IPR041698">
    <property type="entry name" value="Methyltransf_25"/>
</dbReference>
<dbReference type="EMBL" id="JBAPLV010000003">
    <property type="protein sequence ID" value="MEI4277869.1"/>
    <property type="molecule type" value="Genomic_DNA"/>
</dbReference>
<evidence type="ECO:0000256" key="1">
    <source>
        <dbReference type="ARBA" id="ARBA00022603"/>
    </source>
</evidence>
<protein>
    <submittedName>
        <fullName evidence="4">Class I SAM-dependent methyltransferase</fullName>
        <ecNumber evidence="4">2.1.-.-</ecNumber>
    </submittedName>
</protein>
<accession>A0ABU8E2J7</accession>
<organism evidence="4 5">
    <name type="scientific">Klenkia terrae</name>
    <dbReference type="NCBI Taxonomy" id="1052259"/>
    <lineage>
        <taxon>Bacteria</taxon>
        <taxon>Bacillati</taxon>
        <taxon>Actinomycetota</taxon>
        <taxon>Actinomycetes</taxon>
        <taxon>Geodermatophilales</taxon>
        <taxon>Geodermatophilaceae</taxon>
        <taxon>Klenkia</taxon>
    </lineage>
</organism>
<evidence type="ECO:0000313" key="5">
    <source>
        <dbReference type="Proteomes" id="UP001373496"/>
    </source>
</evidence>
<evidence type="ECO:0000259" key="3">
    <source>
        <dbReference type="Pfam" id="PF13649"/>
    </source>
</evidence>
<keyword evidence="5" id="KW-1185">Reference proteome</keyword>
<evidence type="ECO:0000313" key="4">
    <source>
        <dbReference type="EMBL" id="MEI4277869.1"/>
    </source>
</evidence>
<gene>
    <name evidence="4" type="ORF">UXQ13_05270</name>
</gene>
<dbReference type="InterPro" id="IPR029063">
    <property type="entry name" value="SAM-dependent_MTases_sf"/>
</dbReference>
<dbReference type="RefSeq" id="WP_225231799.1">
    <property type="nucleotide sequence ID" value="NZ_JBAPLV010000003.1"/>
</dbReference>
<dbReference type="CDD" id="cd02440">
    <property type="entry name" value="AdoMet_MTases"/>
    <property type="match status" value="1"/>
</dbReference>
<feature type="domain" description="Methyltransferase" evidence="3">
    <location>
        <begin position="52"/>
        <end position="147"/>
    </location>
</feature>
<keyword evidence="2 4" id="KW-0808">Transferase</keyword>